<evidence type="ECO:0000256" key="1">
    <source>
        <dbReference type="SAM" id="MobiDB-lite"/>
    </source>
</evidence>
<dbReference type="AlphaFoldDB" id="A0A0E0F451"/>
<sequence length="98" mass="10806">MAAVAERKVLGMVAAVAAMVMMMVALPAAALVPYGYGYGYGLWDQYDHHLLDDPFRVLKQSPLRPAGGVDEASRMLRVSGERRRRAAEEEEGERDGVR</sequence>
<feature type="transmembrane region" description="Helical" evidence="2">
    <location>
        <begin position="12"/>
        <end position="36"/>
    </location>
</feature>
<dbReference type="Proteomes" id="UP000008021">
    <property type="component" value="Chromosome 11"/>
</dbReference>
<feature type="compositionally biased region" description="Acidic residues" evidence="1">
    <location>
        <begin position="88"/>
        <end position="98"/>
    </location>
</feature>
<dbReference type="STRING" id="40149.A0A0E0F451"/>
<protein>
    <submittedName>
        <fullName evidence="3">Uncharacterized protein</fullName>
    </submittedName>
</protein>
<keyword evidence="2" id="KW-0812">Transmembrane</keyword>
<keyword evidence="2" id="KW-0472">Membrane</keyword>
<accession>A0A0E0F451</accession>
<keyword evidence="4" id="KW-1185">Reference proteome</keyword>
<dbReference type="EnsemblPlants" id="OMERI11G06950.1">
    <property type="protein sequence ID" value="OMERI11G06950.1"/>
    <property type="gene ID" value="OMERI11G06950"/>
</dbReference>
<dbReference type="HOGENOM" id="CLU_2337153_0_0_1"/>
<reference evidence="3" key="2">
    <citation type="submission" date="2018-05" db="EMBL/GenBank/DDBJ databases">
        <title>OmerRS3 (Oryza meridionalis Reference Sequence Version 3).</title>
        <authorList>
            <person name="Zhang J."/>
            <person name="Kudrna D."/>
            <person name="Lee S."/>
            <person name="Talag J."/>
            <person name="Welchert J."/>
            <person name="Wing R.A."/>
        </authorList>
    </citation>
    <scope>NUCLEOTIDE SEQUENCE [LARGE SCALE GENOMIC DNA]</scope>
    <source>
        <strain evidence="3">cv. OR44</strain>
    </source>
</reference>
<evidence type="ECO:0000256" key="2">
    <source>
        <dbReference type="SAM" id="Phobius"/>
    </source>
</evidence>
<organism evidence="3">
    <name type="scientific">Oryza meridionalis</name>
    <dbReference type="NCBI Taxonomy" id="40149"/>
    <lineage>
        <taxon>Eukaryota</taxon>
        <taxon>Viridiplantae</taxon>
        <taxon>Streptophyta</taxon>
        <taxon>Embryophyta</taxon>
        <taxon>Tracheophyta</taxon>
        <taxon>Spermatophyta</taxon>
        <taxon>Magnoliopsida</taxon>
        <taxon>Liliopsida</taxon>
        <taxon>Poales</taxon>
        <taxon>Poaceae</taxon>
        <taxon>BOP clade</taxon>
        <taxon>Oryzoideae</taxon>
        <taxon>Oryzeae</taxon>
        <taxon>Oryzinae</taxon>
        <taxon>Oryza</taxon>
    </lineage>
</organism>
<evidence type="ECO:0000313" key="4">
    <source>
        <dbReference type="Proteomes" id="UP000008021"/>
    </source>
</evidence>
<keyword evidence="2" id="KW-1133">Transmembrane helix</keyword>
<proteinExistence type="predicted"/>
<evidence type="ECO:0000313" key="3">
    <source>
        <dbReference type="EnsemblPlants" id="OMERI11G06950.1"/>
    </source>
</evidence>
<feature type="region of interest" description="Disordered" evidence="1">
    <location>
        <begin position="66"/>
        <end position="98"/>
    </location>
</feature>
<reference evidence="3" key="1">
    <citation type="submission" date="2015-04" db="UniProtKB">
        <authorList>
            <consortium name="EnsemblPlants"/>
        </authorList>
    </citation>
    <scope>IDENTIFICATION</scope>
</reference>
<dbReference type="Gramene" id="OMERI11G06950.1">
    <property type="protein sequence ID" value="OMERI11G06950.1"/>
    <property type="gene ID" value="OMERI11G06950"/>
</dbReference>
<name>A0A0E0F451_9ORYZ</name>